<name>A0ABW0KGD9_9BACL</name>
<gene>
    <name evidence="2" type="ORF">ACFPOG_30135</name>
</gene>
<dbReference type="EMBL" id="JBHSMJ010000054">
    <property type="protein sequence ID" value="MFC5452469.1"/>
    <property type="molecule type" value="Genomic_DNA"/>
</dbReference>
<accession>A0ABW0KGD9</accession>
<sequence>MDELTGDMDKFLQTIHSLEQRIEVLIHNSNLSDAEKKFILNHIIVVPGKDKTSS</sequence>
<evidence type="ECO:0000313" key="3">
    <source>
        <dbReference type="Proteomes" id="UP001596044"/>
    </source>
</evidence>
<organism evidence="2 3">
    <name type="scientific">Paenibacillus aestuarii</name>
    <dbReference type="NCBI Taxonomy" id="516965"/>
    <lineage>
        <taxon>Bacteria</taxon>
        <taxon>Bacillati</taxon>
        <taxon>Bacillota</taxon>
        <taxon>Bacilli</taxon>
        <taxon>Bacillales</taxon>
        <taxon>Paenibacillaceae</taxon>
        <taxon>Paenibacillus</taxon>
    </lineage>
</organism>
<comment type="caution">
    <text evidence="2">The sequence shown here is derived from an EMBL/GenBank/DDBJ whole genome shotgun (WGS) entry which is preliminary data.</text>
</comment>
<evidence type="ECO:0000313" key="2">
    <source>
        <dbReference type="EMBL" id="MFC5452469.1"/>
    </source>
</evidence>
<reference evidence="3" key="1">
    <citation type="journal article" date="2019" name="Int. J. Syst. Evol. Microbiol.">
        <title>The Global Catalogue of Microorganisms (GCM) 10K type strain sequencing project: providing services to taxonomists for standard genome sequencing and annotation.</title>
        <authorList>
            <consortium name="The Broad Institute Genomics Platform"/>
            <consortium name="The Broad Institute Genome Sequencing Center for Infectious Disease"/>
            <person name="Wu L."/>
            <person name="Ma J."/>
        </authorList>
    </citation>
    <scope>NUCLEOTIDE SEQUENCE [LARGE SCALE GENOMIC DNA]</scope>
    <source>
        <strain evidence="3">KACC 11904</strain>
    </source>
</reference>
<dbReference type="RefSeq" id="WP_270880827.1">
    <property type="nucleotide sequence ID" value="NZ_JAQFVF010000038.1"/>
</dbReference>
<keyword evidence="3" id="KW-1185">Reference proteome</keyword>
<feature type="coiled-coil region" evidence="1">
    <location>
        <begin position="1"/>
        <end position="28"/>
    </location>
</feature>
<proteinExistence type="predicted"/>
<dbReference type="Proteomes" id="UP001596044">
    <property type="component" value="Unassembled WGS sequence"/>
</dbReference>
<protein>
    <submittedName>
        <fullName evidence="2">Uncharacterized protein</fullName>
    </submittedName>
</protein>
<evidence type="ECO:0000256" key="1">
    <source>
        <dbReference type="SAM" id="Coils"/>
    </source>
</evidence>
<keyword evidence="1" id="KW-0175">Coiled coil</keyword>